<dbReference type="EMBL" id="AP017928">
    <property type="protein sequence ID" value="BBA36332.1"/>
    <property type="molecule type" value="Genomic_DNA"/>
</dbReference>
<feature type="chain" id="PRO_5012015710" evidence="1">
    <location>
        <begin position="22"/>
        <end position="93"/>
    </location>
</feature>
<proteinExistence type="predicted"/>
<dbReference type="RefSeq" id="WP_119631523.1">
    <property type="nucleotide sequence ID" value="NZ_AP017928.1"/>
</dbReference>
<protein>
    <submittedName>
        <fullName evidence="2">Uncharacterized protein</fullName>
    </submittedName>
</protein>
<dbReference type="KEGG" id="mmai:sS8_4402"/>
<evidence type="ECO:0000313" key="2">
    <source>
        <dbReference type="EMBL" id="BBA36332.1"/>
    </source>
</evidence>
<organism evidence="2 3">
    <name type="scientific">Methylocaldum marinum</name>
    <dbReference type="NCBI Taxonomy" id="1432792"/>
    <lineage>
        <taxon>Bacteria</taxon>
        <taxon>Pseudomonadati</taxon>
        <taxon>Pseudomonadota</taxon>
        <taxon>Gammaproteobacteria</taxon>
        <taxon>Methylococcales</taxon>
        <taxon>Methylococcaceae</taxon>
        <taxon>Methylocaldum</taxon>
    </lineage>
</organism>
<feature type="signal peptide" evidence="1">
    <location>
        <begin position="1"/>
        <end position="21"/>
    </location>
</feature>
<evidence type="ECO:0000256" key="1">
    <source>
        <dbReference type="SAM" id="SignalP"/>
    </source>
</evidence>
<accession>A0A250KXK7</accession>
<evidence type="ECO:0000313" key="3">
    <source>
        <dbReference type="Proteomes" id="UP000266313"/>
    </source>
</evidence>
<dbReference type="AlphaFoldDB" id="A0A250KXK7"/>
<gene>
    <name evidence="2" type="ORF">sS8_4402</name>
</gene>
<keyword evidence="3" id="KW-1185">Reference proteome</keyword>
<sequence length="93" mass="9680">MKSYALAAVLSSLMVAGPALADNDFRALGQVSSLKPMTESQLAAVEGGQSCSGVVSFANTCLNLAIPTVVAINLGLFANPSQYIDQFTSQFIH</sequence>
<reference evidence="2 3" key="1">
    <citation type="submission" date="2016-12" db="EMBL/GenBank/DDBJ databases">
        <title>Genome sequencing of Methylocaldum marinum.</title>
        <authorList>
            <person name="Takeuchi M."/>
            <person name="Kamagata Y."/>
            <person name="Hiraoka S."/>
            <person name="Oshima K."/>
            <person name="Hattori M."/>
            <person name="Iwasaki W."/>
        </authorList>
    </citation>
    <scope>NUCLEOTIDE SEQUENCE [LARGE SCALE GENOMIC DNA]</scope>
    <source>
        <strain evidence="2 3">S8</strain>
    </source>
</reference>
<keyword evidence="1" id="KW-0732">Signal</keyword>
<dbReference type="Proteomes" id="UP000266313">
    <property type="component" value="Chromosome"/>
</dbReference>
<name>A0A250KXK7_9GAMM</name>
<dbReference type="OrthoDB" id="5576031at2"/>